<accession>A0ABM5WZ22</accession>
<organism evidence="1 2">
    <name type="scientific">Planococcus kocurii</name>
    <dbReference type="NCBI Taxonomy" id="1374"/>
    <lineage>
        <taxon>Bacteria</taxon>
        <taxon>Bacillati</taxon>
        <taxon>Bacillota</taxon>
        <taxon>Bacilli</taxon>
        <taxon>Bacillales</taxon>
        <taxon>Caryophanaceae</taxon>
        <taxon>Planococcus</taxon>
    </lineage>
</organism>
<keyword evidence="2" id="KW-1185">Reference proteome</keyword>
<evidence type="ECO:0000313" key="1">
    <source>
        <dbReference type="EMBL" id="ALS79607.1"/>
    </source>
</evidence>
<reference evidence="1" key="1">
    <citation type="submission" date="2016-01" db="EMBL/GenBank/DDBJ databases">
        <title>Complete genome of Planococcus kocurri type strain.</title>
        <authorList>
            <person name="See-Too W.S."/>
        </authorList>
    </citation>
    <scope>NUCLEOTIDE SEQUENCE [LARGE SCALE GENOMIC DNA]</scope>
    <source>
        <strain evidence="1">ATCC 43650</strain>
    </source>
</reference>
<protein>
    <submittedName>
        <fullName evidence="1">Uncharacterized protein</fullName>
    </submittedName>
</protein>
<sequence>MVEQELITTIKRIGVTSGVVEVFYGSSDPLIFIEFNDEDTGVHYVLDTIQLGRLCHIKETYVIGNITLNNIKTSEGEEQAGKLLLQQGEGMKKELLQKTRQYAKEINERAGIPVEVIDEIQGRPGVMTEHDQNMWHAAEVLRGIDDNY</sequence>
<proteinExistence type="predicted"/>
<dbReference type="Proteomes" id="UP000065533">
    <property type="component" value="Chromosome"/>
</dbReference>
<gene>
    <name evidence="1" type="ORF">AUO94_13660</name>
</gene>
<dbReference type="EMBL" id="CP013661">
    <property type="protein sequence ID" value="ALS79607.1"/>
    <property type="molecule type" value="Genomic_DNA"/>
</dbReference>
<name>A0ABM5WZ22_9BACL</name>
<dbReference type="RefSeq" id="WP_058386254.1">
    <property type="nucleotide sequence ID" value="NZ_CP013661.2"/>
</dbReference>
<evidence type="ECO:0000313" key="2">
    <source>
        <dbReference type="Proteomes" id="UP000065533"/>
    </source>
</evidence>